<dbReference type="PATRIC" id="fig|1308866.3.peg.1910"/>
<evidence type="ECO:0000313" key="2">
    <source>
        <dbReference type="Proteomes" id="UP000012283"/>
    </source>
</evidence>
<accession>N4WBR9</accession>
<dbReference type="EMBL" id="APML01000033">
    <property type="protein sequence ID" value="ENH96709.1"/>
    <property type="molecule type" value="Genomic_DNA"/>
</dbReference>
<gene>
    <name evidence="1" type="ORF">J416_09434</name>
</gene>
<reference evidence="1 2" key="1">
    <citation type="submission" date="2013-03" db="EMBL/GenBank/DDBJ databases">
        <title>Draft genome sequence of Gracibacillus halophilus YIM-C55.5, a moderately halophilic and thermophilic organism from the Xiaochaidamu salt lake.</title>
        <authorList>
            <person name="Sugumar T."/>
            <person name="Polireddy D.R."/>
            <person name="Antony A."/>
            <person name="Madhava Y.R."/>
            <person name="Sivakumar N."/>
        </authorList>
    </citation>
    <scope>NUCLEOTIDE SEQUENCE [LARGE SCALE GENOMIC DNA]</scope>
    <source>
        <strain evidence="1 2">YIM-C55.5</strain>
    </source>
</reference>
<dbReference type="Proteomes" id="UP000012283">
    <property type="component" value="Unassembled WGS sequence"/>
</dbReference>
<keyword evidence="2" id="KW-1185">Reference proteome</keyword>
<name>N4WBR9_9BACI</name>
<comment type="caution">
    <text evidence="1">The sequence shown here is derived from an EMBL/GenBank/DDBJ whole genome shotgun (WGS) entry which is preliminary data.</text>
</comment>
<dbReference type="STRING" id="1308866.J416_09434"/>
<protein>
    <submittedName>
        <fullName evidence="1">Uncharacterized protein</fullName>
    </submittedName>
</protein>
<dbReference type="RefSeq" id="WP_003468990.1">
    <property type="nucleotide sequence ID" value="NZ_APML01000033.1"/>
</dbReference>
<organism evidence="1 2">
    <name type="scientific">Gracilibacillus halophilus YIM-C55.5</name>
    <dbReference type="NCBI Taxonomy" id="1308866"/>
    <lineage>
        <taxon>Bacteria</taxon>
        <taxon>Bacillati</taxon>
        <taxon>Bacillota</taxon>
        <taxon>Bacilli</taxon>
        <taxon>Bacillales</taxon>
        <taxon>Bacillaceae</taxon>
        <taxon>Gracilibacillus</taxon>
    </lineage>
</organism>
<dbReference type="AlphaFoldDB" id="N4WBR9"/>
<sequence>MNAQERLEKCKQFANADDIDWLIDQVQKKQELEVRCEIRDETVKYSGGKLNELEQQIRRYEEALQFYADPKIYNEGYLPPAVLTDGGRIAEKALHKPLSNK</sequence>
<proteinExistence type="predicted"/>
<evidence type="ECO:0000313" key="1">
    <source>
        <dbReference type="EMBL" id="ENH96709.1"/>
    </source>
</evidence>